<dbReference type="Proteomes" id="UP000789920">
    <property type="component" value="Unassembled WGS sequence"/>
</dbReference>
<protein>
    <submittedName>
        <fullName evidence="1">31705_t:CDS:1</fullName>
    </submittedName>
</protein>
<dbReference type="EMBL" id="CAJVQC010027524">
    <property type="protein sequence ID" value="CAG8736686.1"/>
    <property type="molecule type" value="Genomic_DNA"/>
</dbReference>
<accession>A0ACA9QA10</accession>
<evidence type="ECO:0000313" key="1">
    <source>
        <dbReference type="EMBL" id="CAG8736686.1"/>
    </source>
</evidence>
<gene>
    <name evidence="1" type="ORF">RPERSI_LOCUS12730</name>
</gene>
<proteinExistence type="predicted"/>
<keyword evidence="2" id="KW-1185">Reference proteome</keyword>
<name>A0ACA9QA10_9GLOM</name>
<comment type="caution">
    <text evidence="1">The sequence shown here is derived from an EMBL/GenBank/DDBJ whole genome shotgun (WGS) entry which is preliminary data.</text>
</comment>
<reference evidence="1" key="1">
    <citation type="submission" date="2021-06" db="EMBL/GenBank/DDBJ databases">
        <authorList>
            <person name="Kallberg Y."/>
            <person name="Tangrot J."/>
            <person name="Rosling A."/>
        </authorList>
    </citation>
    <scope>NUCLEOTIDE SEQUENCE</scope>
    <source>
        <strain evidence="1">MA461A</strain>
    </source>
</reference>
<feature type="non-terminal residue" evidence="1">
    <location>
        <position position="1"/>
    </location>
</feature>
<organism evidence="1 2">
    <name type="scientific">Racocetra persica</name>
    <dbReference type="NCBI Taxonomy" id="160502"/>
    <lineage>
        <taxon>Eukaryota</taxon>
        <taxon>Fungi</taxon>
        <taxon>Fungi incertae sedis</taxon>
        <taxon>Mucoromycota</taxon>
        <taxon>Glomeromycotina</taxon>
        <taxon>Glomeromycetes</taxon>
        <taxon>Diversisporales</taxon>
        <taxon>Gigasporaceae</taxon>
        <taxon>Racocetra</taxon>
    </lineage>
</organism>
<evidence type="ECO:0000313" key="2">
    <source>
        <dbReference type="Proteomes" id="UP000789920"/>
    </source>
</evidence>
<sequence length="72" mass="9121">LYNKYYLLQLFTINPEGKRFIFNIKIEEVFFDIKLTQQKEKYQSLDVEKNREEFEEYWQQYDTYSDDNTCYY</sequence>